<sequence length="136" mass="15684">MKNIACLLCCFAFLLGVVQGLSLTTREPEQELTSSVQEEFFQADPCDFALSHPELWPLLTKATQIIFIGRDDKRANLWNPKEFQWEFWWELLWDIVFDGLSEDEIKELCKCLCSIMPCPPSCPGDYLPPWGPNSHD</sequence>
<evidence type="ECO:0000256" key="1">
    <source>
        <dbReference type="SAM" id="SignalP"/>
    </source>
</evidence>
<dbReference type="Proteomes" id="UP000014760">
    <property type="component" value="Unassembled WGS sequence"/>
</dbReference>
<reference evidence="4" key="1">
    <citation type="submission" date="2012-12" db="EMBL/GenBank/DDBJ databases">
        <authorList>
            <person name="Hellsten U."/>
            <person name="Grimwood J."/>
            <person name="Chapman J.A."/>
            <person name="Shapiro H."/>
            <person name="Aerts A."/>
            <person name="Otillar R.P."/>
            <person name="Terry A.Y."/>
            <person name="Boore J.L."/>
            <person name="Simakov O."/>
            <person name="Marletaz F."/>
            <person name="Cho S.-J."/>
            <person name="Edsinger-Gonzales E."/>
            <person name="Havlak P."/>
            <person name="Kuo D.-H."/>
            <person name="Larsson T."/>
            <person name="Lv J."/>
            <person name="Arendt D."/>
            <person name="Savage R."/>
            <person name="Osoegawa K."/>
            <person name="de Jong P."/>
            <person name="Lindberg D.R."/>
            <person name="Seaver E.C."/>
            <person name="Weisblat D.A."/>
            <person name="Putnam N.H."/>
            <person name="Grigoriev I.V."/>
            <person name="Rokhsar D.S."/>
        </authorList>
    </citation>
    <scope>NUCLEOTIDE SEQUENCE</scope>
    <source>
        <strain evidence="4">I ESC-2004</strain>
    </source>
</reference>
<dbReference type="AlphaFoldDB" id="R7U046"/>
<reference evidence="2 4" key="2">
    <citation type="journal article" date="2013" name="Nature">
        <title>Insights into bilaterian evolution from three spiralian genomes.</title>
        <authorList>
            <person name="Simakov O."/>
            <person name="Marletaz F."/>
            <person name="Cho S.J."/>
            <person name="Edsinger-Gonzales E."/>
            <person name="Havlak P."/>
            <person name="Hellsten U."/>
            <person name="Kuo D.H."/>
            <person name="Larsson T."/>
            <person name="Lv J."/>
            <person name="Arendt D."/>
            <person name="Savage R."/>
            <person name="Osoegawa K."/>
            <person name="de Jong P."/>
            <person name="Grimwood J."/>
            <person name="Chapman J.A."/>
            <person name="Shapiro H."/>
            <person name="Aerts A."/>
            <person name="Otillar R.P."/>
            <person name="Terry A.Y."/>
            <person name="Boore J.L."/>
            <person name="Grigoriev I.V."/>
            <person name="Lindberg D.R."/>
            <person name="Seaver E.C."/>
            <person name="Weisblat D.A."/>
            <person name="Putnam N.H."/>
            <person name="Rokhsar D.S."/>
        </authorList>
    </citation>
    <scope>NUCLEOTIDE SEQUENCE</scope>
    <source>
        <strain evidence="2 4">I ESC-2004</strain>
    </source>
</reference>
<proteinExistence type="predicted"/>
<accession>R7U046</accession>
<protein>
    <submittedName>
        <fullName evidence="2 3">Uncharacterized protein</fullName>
    </submittedName>
</protein>
<dbReference type="EnsemblMetazoa" id="CapteT215679">
    <property type="protein sequence ID" value="CapteP215679"/>
    <property type="gene ID" value="CapteG215679"/>
</dbReference>
<feature type="signal peptide" evidence="1">
    <location>
        <begin position="1"/>
        <end position="20"/>
    </location>
</feature>
<keyword evidence="4" id="KW-1185">Reference proteome</keyword>
<dbReference type="EMBL" id="AMQN01011101">
    <property type="status" value="NOT_ANNOTATED_CDS"/>
    <property type="molecule type" value="Genomic_DNA"/>
</dbReference>
<name>R7U046_CAPTE</name>
<reference evidence="3" key="3">
    <citation type="submission" date="2015-06" db="UniProtKB">
        <authorList>
            <consortium name="EnsemblMetazoa"/>
        </authorList>
    </citation>
    <scope>IDENTIFICATION</scope>
</reference>
<organism evidence="2">
    <name type="scientific">Capitella teleta</name>
    <name type="common">Polychaete worm</name>
    <dbReference type="NCBI Taxonomy" id="283909"/>
    <lineage>
        <taxon>Eukaryota</taxon>
        <taxon>Metazoa</taxon>
        <taxon>Spiralia</taxon>
        <taxon>Lophotrochozoa</taxon>
        <taxon>Annelida</taxon>
        <taxon>Polychaeta</taxon>
        <taxon>Sedentaria</taxon>
        <taxon>Scolecida</taxon>
        <taxon>Capitellidae</taxon>
        <taxon>Capitella</taxon>
    </lineage>
</organism>
<keyword evidence="1" id="KW-0732">Signal</keyword>
<gene>
    <name evidence="2" type="ORF">CAPTEDRAFT_215679</name>
</gene>
<feature type="chain" id="PRO_5008787556" evidence="1">
    <location>
        <begin position="21"/>
        <end position="136"/>
    </location>
</feature>
<evidence type="ECO:0000313" key="3">
    <source>
        <dbReference type="EnsemblMetazoa" id="CapteP215679"/>
    </source>
</evidence>
<dbReference type="EMBL" id="KB308685">
    <property type="protein sequence ID" value="ELT97036.1"/>
    <property type="molecule type" value="Genomic_DNA"/>
</dbReference>
<dbReference type="HOGENOM" id="CLU_1877397_0_0_1"/>
<evidence type="ECO:0000313" key="2">
    <source>
        <dbReference type="EMBL" id="ELT97036.1"/>
    </source>
</evidence>
<evidence type="ECO:0000313" key="4">
    <source>
        <dbReference type="Proteomes" id="UP000014760"/>
    </source>
</evidence>